<feature type="compositionally biased region" description="Basic and acidic residues" evidence="1">
    <location>
        <begin position="69"/>
        <end position="83"/>
    </location>
</feature>
<gene>
    <name evidence="4" type="ORF">CVN68_04100</name>
</gene>
<keyword evidence="2" id="KW-0732">Signal</keyword>
<keyword evidence="5" id="KW-1185">Reference proteome</keyword>
<reference evidence="4 5" key="1">
    <citation type="submission" date="2017-11" db="EMBL/GenBank/DDBJ databases">
        <title>Complete genome sequence of Sphingomonas sp. Strain Cra20, a psychrotolerant potential plant growth promoting rhizobacteria.</title>
        <authorList>
            <person name="Luo Y."/>
        </authorList>
    </citation>
    <scope>NUCLEOTIDE SEQUENCE [LARGE SCALE GENOMIC DNA]</scope>
    <source>
        <strain evidence="4 5">Cra20</strain>
    </source>
</reference>
<feature type="signal peptide" evidence="2">
    <location>
        <begin position="1"/>
        <end position="22"/>
    </location>
</feature>
<feature type="region of interest" description="Disordered" evidence="1">
    <location>
        <begin position="69"/>
        <end position="154"/>
    </location>
</feature>
<proteinExistence type="predicted"/>
<evidence type="ECO:0000313" key="5">
    <source>
        <dbReference type="Proteomes" id="UP000229081"/>
    </source>
</evidence>
<dbReference type="OrthoDB" id="113323at2"/>
<accession>A0A2K8MBJ2</accession>
<sequence length="154" mass="16380">MKKTLAAAALLGVPLLAGGAYAAQQAPAPAPQARPMGGDMLAKADTNNDGAVTKAEFLADTDARFARLDANEDGKISKEERPSGGEGRGGRMMSRSDTDNDGAISLDEQRAQATRRFERLDTNSDGKIDQPERDAARERMRGMMERRGGATDAN</sequence>
<dbReference type="InterPro" id="IPR002048">
    <property type="entry name" value="EF_hand_dom"/>
</dbReference>
<feature type="domain" description="EF-hand" evidence="3">
    <location>
        <begin position="117"/>
        <end position="132"/>
    </location>
</feature>
<dbReference type="Gene3D" id="1.10.238.10">
    <property type="entry name" value="EF-hand"/>
    <property type="match status" value="2"/>
</dbReference>
<feature type="compositionally biased region" description="Basic and acidic residues" evidence="1">
    <location>
        <begin position="107"/>
        <end position="154"/>
    </location>
</feature>
<name>A0A2K8MBJ2_9SPHN</name>
<feature type="domain" description="EF-hand" evidence="3">
    <location>
        <begin position="39"/>
        <end position="57"/>
    </location>
</feature>
<dbReference type="KEGG" id="sphc:CVN68_04100"/>
<dbReference type="InterPro" id="IPR011992">
    <property type="entry name" value="EF-hand-dom_pair"/>
</dbReference>
<dbReference type="Pfam" id="PF13202">
    <property type="entry name" value="EF-hand_5"/>
    <property type="match status" value="3"/>
</dbReference>
<feature type="domain" description="EF-hand" evidence="3">
    <location>
        <begin position="63"/>
        <end position="80"/>
    </location>
</feature>
<protein>
    <submittedName>
        <fullName evidence="4">Ca2+ sensor protein</fullName>
    </submittedName>
</protein>
<dbReference type="Proteomes" id="UP000229081">
    <property type="component" value="Chromosome"/>
</dbReference>
<evidence type="ECO:0000313" key="4">
    <source>
        <dbReference type="EMBL" id="ATY31262.1"/>
    </source>
</evidence>
<evidence type="ECO:0000256" key="2">
    <source>
        <dbReference type="SAM" id="SignalP"/>
    </source>
</evidence>
<dbReference type="RefSeq" id="WP_100281073.1">
    <property type="nucleotide sequence ID" value="NZ_CP024923.1"/>
</dbReference>
<dbReference type="AlphaFoldDB" id="A0A2K8MBJ2"/>
<evidence type="ECO:0000256" key="1">
    <source>
        <dbReference type="SAM" id="MobiDB-lite"/>
    </source>
</evidence>
<evidence type="ECO:0000259" key="3">
    <source>
        <dbReference type="Pfam" id="PF13202"/>
    </source>
</evidence>
<dbReference type="GO" id="GO:0005509">
    <property type="term" value="F:calcium ion binding"/>
    <property type="evidence" value="ECO:0007669"/>
    <property type="project" value="InterPro"/>
</dbReference>
<dbReference type="EMBL" id="CP024923">
    <property type="protein sequence ID" value="ATY31262.1"/>
    <property type="molecule type" value="Genomic_DNA"/>
</dbReference>
<feature type="chain" id="PRO_5014985365" evidence="2">
    <location>
        <begin position="23"/>
        <end position="154"/>
    </location>
</feature>
<dbReference type="SUPFAM" id="SSF47473">
    <property type="entry name" value="EF-hand"/>
    <property type="match status" value="1"/>
</dbReference>
<organism evidence="4 5">
    <name type="scientific">Sphingomonas psychrotolerans</name>
    <dbReference type="NCBI Taxonomy" id="1327635"/>
    <lineage>
        <taxon>Bacteria</taxon>
        <taxon>Pseudomonadati</taxon>
        <taxon>Pseudomonadota</taxon>
        <taxon>Alphaproteobacteria</taxon>
        <taxon>Sphingomonadales</taxon>
        <taxon>Sphingomonadaceae</taxon>
        <taxon>Sphingomonas</taxon>
    </lineage>
</organism>